<comment type="caution">
    <text evidence="2">The sequence shown here is derived from an EMBL/GenBank/DDBJ whole genome shotgun (WGS) entry which is preliminary data.</text>
</comment>
<evidence type="ECO:0000313" key="2">
    <source>
        <dbReference type="EMBL" id="KAB0634246.1"/>
    </source>
</evidence>
<name>A0A6L3MRB3_9BURK</name>
<feature type="region of interest" description="Disordered" evidence="1">
    <location>
        <begin position="276"/>
        <end position="299"/>
    </location>
</feature>
<proteinExistence type="predicted"/>
<dbReference type="AlphaFoldDB" id="A0A6L3MRB3"/>
<dbReference type="EMBL" id="VZOK01000054">
    <property type="protein sequence ID" value="KAB0634246.1"/>
    <property type="molecule type" value="Genomic_DNA"/>
</dbReference>
<organism evidence="2 3">
    <name type="scientific">Burkholderia stagnalis</name>
    <dbReference type="NCBI Taxonomy" id="1503054"/>
    <lineage>
        <taxon>Bacteria</taxon>
        <taxon>Pseudomonadati</taxon>
        <taxon>Pseudomonadota</taxon>
        <taxon>Betaproteobacteria</taxon>
        <taxon>Burkholderiales</taxon>
        <taxon>Burkholderiaceae</taxon>
        <taxon>Burkholderia</taxon>
        <taxon>Burkholderia cepacia complex</taxon>
    </lineage>
</organism>
<dbReference type="InterPro" id="IPR014729">
    <property type="entry name" value="Rossmann-like_a/b/a_fold"/>
</dbReference>
<gene>
    <name evidence="2" type="ORF">F7R25_27285</name>
</gene>
<accession>A0A6L3MRB3</accession>
<dbReference type="Gene3D" id="1.20.120.520">
    <property type="entry name" value="nmb1532 protein domain like"/>
    <property type="match status" value="1"/>
</dbReference>
<dbReference type="Gene3D" id="3.40.50.620">
    <property type="entry name" value="HUPs"/>
    <property type="match status" value="1"/>
</dbReference>
<dbReference type="Proteomes" id="UP000473470">
    <property type="component" value="Unassembled WGS sequence"/>
</dbReference>
<evidence type="ECO:0000313" key="3">
    <source>
        <dbReference type="Proteomes" id="UP000473470"/>
    </source>
</evidence>
<protein>
    <submittedName>
        <fullName evidence="2">Universal stress protein</fullName>
    </submittedName>
</protein>
<evidence type="ECO:0000256" key="1">
    <source>
        <dbReference type="SAM" id="MobiDB-lite"/>
    </source>
</evidence>
<dbReference type="RefSeq" id="WP_059886213.1">
    <property type="nucleotide sequence ID" value="NZ_CABVPM010000057.1"/>
</dbReference>
<dbReference type="SUPFAM" id="SSF52402">
    <property type="entry name" value="Adenine nucleotide alpha hydrolases-like"/>
    <property type="match status" value="1"/>
</dbReference>
<reference evidence="2 3" key="1">
    <citation type="submission" date="2019-09" db="EMBL/GenBank/DDBJ databases">
        <title>Draft genome sequences of 48 bacterial type strains from the CCUG.</title>
        <authorList>
            <person name="Tunovic T."/>
            <person name="Pineiro-Iglesias B."/>
            <person name="Unosson C."/>
            <person name="Inganas E."/>
            <person name="Ohlen M."/>
            <person name="Cardew S."/>
            <person name="Jensie-Markopoulos S."/>
            <person name="Salva-Serra F."/>
            <person name="Jaen-Luchoro D."/>
            <person name="Karlsson R."/>
            <person name="Svensson-Stadler L."/>
            <person name="Chun J."/>
            <person name="Moore E."/>
        </authorList>
    </citation>
    <scope>NUCLEOTIDE SEQUENCE [LARGE SCALE GENOMIC DNA]</scope>
    <source>
        <strain evidence="2 3">CCUG 65686</strain>
    </source>
</reference>
<sequence length="299" mass="30763">MYRHLLVTVECAPGGIDAVGHALELARAIGARITFVLAGAAPGPYLPGAQAAEQGAKVEAAARAQGVSHAIASADGATLDELAGRHGCDLICVAALPGSADAAAGARLHDLLAASAVPVLVCAASPPAAARVIARCLDAHRAVAALLHALMRCGAATGEPEQRAAAMRRVLADLAGKQRPDRGDVTEAQLFAMLRARTECVAAELDELARQQRRDAQALDALAGMAEDVPPQAGAAAFDAALARYARGVFEQMGRKEGVIFPAARRYLSDADWAALDAGPPADMNTNTNETDDARRASD</sequence>